<evidence type="ECO:0000256" key="1">
    <source>
        <dbReference type="SAM" id="SignalP"/>
    </source>
</evidence>
<proteinExistence type="predicted"/>
<dbReference type="Proteomes" id="UP000182489">
    <property type="component" value="Unassembled WGS sequence"/>
</dbReference>
<reference evidence="2 3" key="1">
    <citation type="submission" date="2016-11" db="EMBL/GenBank/DDBJ databases">
        <authorList>
            <person name="Varghese N."/>
            <person name="Submissions S."/>
        </authorList>
    </citation>
    <scope>NUCLEOTIDE SEQUENCE [LARGE SCALE GENOMIC DNA]</scope>
    <source>
        <strain evidence="2 3">NFR18</strain>
    </source>
</reference>
<evidence type="ECO:0008006" key="4">
    <source>
        <dbReference type="Google" id="ProtNLM"/>
    </source>
</evidence>
<protein>
    <recommendedName>
        <fullName evidence="4">Secreted protein</fullName>
    </recommendedName>
</protein>
<keyword evidence="1" id="KW-0732">Signal</keyword>
<gene>
    <name evidence="2" type="ORF">SAMN03097694_2802</name>
</gene>
<feature type="signal peptide" evidence="1">
    <location>
        <begin position="1"/>
        <end position="22"/>
    </location>
</feature>
<organism evidence="2 3">
    <name type="scientific">Janthinobacterium lividum</name>
    <dbReference type="NCBI Taxonomy" id="29581"/>
    <lineage>
        <taxon>Bacteria</taxon>
        <taxon>Pseudomonadati</taxon>
        <taxon>Pseudomonadota</taxon>
        <taxon>Betaproteobacteria</taxon>
        <taxon>Burkholderiales</taxon>
        <taxon>Oxalobacteraceae</taxon>
        <taxon>Janthinobacterium</taxon>
    </lineage>
</organism>
<feature type="chain" id="PRO_5044194954" description="Secreted protein" evidence="1">
    <location>
        <begin position="23"/>
        <end position="92"/>
    </location>
</feature>
<accession>A0AB38C8K4</accession>
<comment type="caution">
    <text evidence="2">The sequence shown here is derived from an EMBL/GenBank/DDBJ whole genome shotgun (WGS) entry which is preliminary data.</text>
</comment>
<name>A0AB38C8K4_9BURK</name>
<dbReference type="AlphaFoldDB" id="A0AB38C8K4"/>
<evidence type="ECO:0000313" key="3">
    <source>
        <dbReference type="Proteomes" id="UP000182489"/>
    </source>
</evidence>
<dbReference type="EMBL" id="FPKH01000002">
    <property type="protein sequence ID" value="SFX65710.1"/>
    <property type="molecule type" value="Genomic_DNA"/>
</dbReference>
<dbReference type="RefSeq" id="WP_139248364.1">
    <property type="nucleotide sequence ID" value="NZ_FPKH01000002.1"/>
</dbReference>
<evidence type="ECO:0000313" key="2">
    <source>
        <dbReference type="EMBL" id="SFX65710.1"/>
    </source>
</evidence>
<sequence>MMRTMILLGAALTLWAAGNTQAAGTPPVQMAAYQATPPTLATRLASFHSPDASLRVPASHEPGTHSLLLVTIVLLSLRMRASSTTSSEKFST</sequence>